<keyword evidence="1" id="KW-0732">Signal</keyword>
<name>A0A6S6WQ87_9GAMM</name>
<reference evidence="2 3" key="1">
    <citation type="submission" date="2020-02" db="EMBL/GenBank/DDBJ databases">
        <authorList>
            <person name="Rodrigo-Torres L."/>
            <person name="Arahal R. D."/>
            <person name="Lucena T."/>
        </authorList>
    </citation>
    <scope>NUCLEOTIDE SEQUENCE [LARGE SCALE GENOMIC DNA]</scope>
    <source>
        <strain evidence="2 3">CECT 9734</strain>
    </source>
</reference>
<accession>A0A6S6WQ87</accession>
<dbReference type="RefSeq" id="WP_173920841.1">
    <property type="nucleotide sequence ID" value="NZ_CADCXY010000004.1"/>
</dbReference>
<dbReference type="Proteomes" id="UP000481517">
    <property type="component" value="Unassembled WGS sequence"/>
</dbReference>
<dbReference type="PROSITE" id="PS51257">
    <property type="entry name" value="PROKAR_LIPOPROTEIN"/>
    <property type="match status" value="1"/>
</dbReference>
<proteinExistence type="predicted"/>
<gene>
    <name evidence="2" type="ORF">PSI9734_01853</name>
</gene>
<sequence>MKPIVRLAMISAVSLLVGCASNGLPALTELPEVSYQQQQLSPRQFRLVIVSDNELRRHRALLLRAAELTRQLEYDWFVIRPLEEQQRQSKRQDQLTNHLILGIGVQPTSSCSFQPETVLAAFSNHWNRPELFKNNCFT</sequence>
<dbReference type="AlphaFoldDB" id="A0A6S6WQ87"/>
<evidence type="ECO:0000313" key="3">
    <source>
        <dbReference type="Proteomes" id="UP000481517"/>
    </source>
</evidence>
<evidence type="ECO:0000256" key="1">
    <source>
        <dbReference type="SAM" id="SignalP"/>
    </source>
</evidence>
<feature type="signal peptide" evidence="1">
    <location>
        <begin position="1"/>
        <end position="22"/>
    </location>
</feature>
<feature type="chain" id="PRO_5028962021" evidence="1">
    <location>
        <begin position="23"/>
        <end position="138"/>
    </location>
</feature>
<organism evidence="2 3">
    <name type="scientific">Pseudidiomarina piscicola</name>
    <dbReference type="NCBI Taxonomy" id="2614830"/>
    <lineage>
        <taxon>Bacteria</taxon>
        <taxon>Pseudomonadati</taxon>
        <taxon>Pseudomonadota</taxon>
        <taxon>Gammaproteobacteria</taxon>
        <taxon>Alteromonadales</taxon>
        <taxon>Idiomarinaceae</taxon>
        <taxon>Pseudidiomarina</taxon>
    </lineage>
</organism>
<evidence type="ECO:0000313" key="2">
    <source>
        <dbReference type="EMBL" id="CAB0151466.1"/>
    </source>
</evidence>
<protein>
    <submittedName>
        <fullName evidence="2">Uncharacterized protein</fullName>
    </submittedName>
</protein>
<keyword evidence="3" id="KW-1185">Reference proteome</keyword>
<dbReference type="EMBL" id="CADCXY010000004">
    <property type="protein sequence ID" value="CAB0151466.1"/>
    <property type="molecule type" value="Genomic_DNA"/>
</dbReference>
<dbReference type="NCBIfam" id="NF047637">
    <property type="entry name" value="lipo_CC0125"/>
    <property type="match status" value="1"/>
</dbReference>